<feature type="compositionally biased region" description="Polar residues" evidence="1">
    <location>
        <begin position="177"/>
        <end position="188"/>
    </location>
</feature>
<evidence type="ECO:0000313" key="3">
    <source>
        <dbReference type="EMBL" id="SAL52781.1"/>
    </source>
</evidence>
<accession>A0A658R6B2</accession>
<dbReference type="InterPro" id="IPR010127">
    <property type="entry name" value="Phasin_subfam-1"/>
</dbReference>
<keyword evidence="4" id="KW-1185">Reference proteome</keyword>
<organism evidence="3 4">
    <name type="scientific">Caballeronia concitans</name>
    <dbReference type="NCBI Taxonomy" id="1777133"/>
    <lineage>
        <taxon>Bacteria</taxon>
        <taxon>Pseudomonadati</taxon>
        <taxon>Pseudomonadota</taxon>
        <taxon>Betaproteobacteria</taxon>
        <taxon>Burkholderiales</taxon>
        <taxon>Burkholderiaceae</taxon>
        <taxon>Caballeronia</taxon>
    </lineage>
</organism>
<feature type="domain" description="Phasin" evidence="2">
    <location>
        <begin position="7"/>
        <end position="103"/>
    </location>
</feature>
<evidence type="ECO:0000256" key="1">
    <source>
        <dbReference type="SAM" id="MobiDB-lite"/>
    </source>
</evidence>
<comment type="caution">
    <text evidence="3">The sequence shown here is derived from an EMBL/GenBank/DDBJ whole genome shotgun (WGS) entry which is preliminary data.</text>
</comment>
<dbReference type="Proteomes" id="UP000198263">
    <property type="component" value="Unassembled WGS sequence"/>
</dbReference>
<dbReference type="InterPro" id="IPR018968">
    <property type="entry name" value="Phasin"/>
</dbReference>
<proteinExistence type="predicted"/>
<reference evidence="3 4" key="1">
    <citation type="submission" date="2016-01" db="EMBL/GenBank/DDBJ databases">
        <authorList>
            <person name="Peeters C."/>
        </authorList>
    </citation>
    <scope>NUCLEOTIDE SEQUENCE [LARGE SCALE GENOMIC DNA]</scope>
    <source>
        <strain evidence="3">LMG 29315</strain>
    </source>
</reference>
<dbReference type="EMBL" id="FCNV02000032">
    <property type="protein sequence ID" value="SAL52781.1"/>
    <property type="molecule type" value="Genomic_DNA"/>
</dbReference>
<dbReference type="OrthoDB" id="9036799at2"/>
<gene>
    <name evidence="3" type="ORF">AWB72_05636</name>
</gene>
<sequence length="188" mass="20353">MFFLPPQQMAAFQKAKFQAWMSLTDKYMDGFQKLTQLNVQTIRTLISENEGATRPAPENASDVNEWQSKLLTQVPEKAASYSRHFFAIVSATGEQVAREAQSQFASYGGHMNEIFKTAVDHASEASEKAAVALETNLKQATTASAEATANAADSLAKETQSNVSAASNAMKTGADTAAQSMNKPNQKH</sequence>
<dbReference type="AlphaFoldDB" id="A0A658R6B2"/>
<protein>
    <submittedName>
        <fullName evidence="3">Phasin protein</fullName>
    </submittedName>
</protein>
<dbReference type="RefSeq" id="WP_143754727.1">
    <property type="nucleotide sequence ID" value="NZ_FCNV02000032.1"/>
</dbReference>
<feature type="region of interest" description="Disordered" evidence="1">
    <location>
        <begin position="146"/>
        <end position="188"/>
    </location>
</feature>
<name>A0A658R6B2_9BURK</name>
<evidence type="ECO:0000259" key="2">
    <source>
        <dbReference type="Pfam" id="PF09361"/>
    </source>
</evidence>
<evidence type="ECO:0000313" key="4">
    <source>
        <dbReference type="Proteomes" id="UP000198263"/>
    </source>
</evidence>
<dbReference type="Pfam" id="PF09361">
    <property type="entry name" value="Phasin_2"/>
    <property type="match status" value="1"/>
</dbReference>
<feature type="compositionally biased region" description="Polar residues" evidence="1">
    <location>
        <begin position="157"/>
        <end position="170"/>
    </location>
</feature>
<dbReference type="NCBIfam" id="TIGR01841">
    <property type="entry name" value="phasin"/>
    <property type="match status" value="1"/>
</dbReference>